<feature type="region of interest" description="Disordered" evidence="1">
    <location>
        <begin position="140"/>
        <end position="169"/>
    </location>
</feature>
<keyword evidence="3" id="KW-1185">Reference proteome</keyword>
<proteinExistence type="predicted"/>
<evidence type="ECO:0000313" key="3">
    <source>
        <dbReference type="Proteomes" id="UP000829720"/>
    </source>
</evidence>
<dbReference type="OrthoDB" id="8951357at2759"/>
<gene>
    <name evidence="2" type="ORF">AGOR_G00231540</name>
</gene>
<dbReference type="EMBL" id="JAERUA010000023">
    <property type="protein sequence ID" value="KAI1883447.1"/>
    <property type="molecule type" value="Genomic_DNA"/>
</dbReference>
<evidence type="ECO:0000256" key="1">
    <source>
        <dbReference type="SAM" id="MobiDB-lite"/>
    </source>
</evidence>
<organism evidence="2 3">
    <name type="scientific">Albula goreensis</name>
    <dbReference type="NCBI Taxonomy" id="1534307"/>
    <lineage>
        <taxon>Eukaryota</taxon>
        <taxon>Metazoa</taxon>
        <taxon>Chordata</taxon>
        <taxon>Craniata</taxon>
        <taxon>Vertebrata</taxon>
        <taxon>Euteleostomi</taxon>
        <taxon>Actinopterygii</taxon>
        <taxon>Neopterygii</taxon>
        <taxon>Teleostei</taxon>
        <taxon>Albuliformes</taxon>
        <taxon>Albulidae</taxon>
        <taxon>Albula</taxon>
    </lineage>
</organism>
<comment type="caution">
    <text evidence="2">The sequence shown here is derived from an EMBL/GenBank/DDBJ whole genome shotgun (WGS) entry which is preliminary data.</text>
</comment>
<reference evidence="2" key="1">
    <citation type="submission" date="2021-01" db="EMBL/GenBank/DDBJ databases">
        <authorList>
            <person name="Zahm M."/>
            <person name="Roques C."/>
            <person name="Cabau C."/>
            <person name="Klopp C."/>
            <person name="Donnadieu C."/>
            <person name="Jouanno E."/>
            <person name="Lampietro C."/>
            <person name="Louis A."/>
            <person name="Herpin A."/>
            <person name="Echchiki A."/>
            <person name="Berthelot C."/>
            <person name="Parey E."/>
            <person name="Roest-Crollius H."/>
            <person name="Braasch I."/>
            <person name="Postlethwait J."/>
            <person name="Bobe J."/>
            <person name="Montfort J."/>
            <person name="Bouchez O."/>
            <person name="Begum T."/>
            <person name="Mejri S."/>
            <person name="Adams A."/>
            <person name="Chen W.-J."/>
            <person name="Guiguen Y."/>
        </authorList>
    </citation>
    <scope>NUCLEOTIDE SEQUENCE</scope>
    <source>
        <tissue evidence="2">Blood</tissue>
    </source>
</reference>
<dbReference type="Proteomes" id="UP000829720">
    <property type="component" value="Unassembled WGS sequence"/>
</dbReference>
<accession>A0A8T3CHQ5</accession>
<name>A0A8T3CHQ5_9TELE</name>
<dbReference type="AlphaFoldDB" id="A0A8T3CHQ5"/>
<protein>
    <submittedName>
        <fullName evidence="2">Uncharacterized protein</fullName>
    </submittedName>
</protein>
<evidence type="ECO:0000313" key="2">
    <source>
        <dbReference type="EMBL" id="KAI1883447.1"/>
    </source>
</evidence>
<sequence length="199" mass="22650">MHFHRLNDHLNSREPKPLDKGLGWSYIQSLPKRSEYTFTLSKPVPQPTSGLQGRQVYSWRERSHKPPTPWEAASRSPFGLVDEAFAFQNVQQSVAASVKSAAHRKSLPEPPAEWKARVSYEPPPRVSETRLYPPLGFSSPAKSTVSAPAGPTPYGAHFRQQRPWRSATESSVRHVESSVNRRYVTQPSYKPVYNTGWRW</sequence>